<evidence type="ECO:0000313" key="1">
    <source>
        <dbReference type="EMBL" id="CAA2993387.1"/>
    </source>
</evidence>
<dbReference type="Gramene" id="OE9A007456T1">
    <property type="protein sequence ID" value="OE9A007456C1"/>
    <property type="gene ID" value="OE9A007456"/>
</dbReference>
<dbReference type="EMBL" id="CACTIH010005449">
    <property type="protein sequence ID" value="CAA2993387.1"/>
    <property type="molecule type" value="Genomic_DNA"/>
</dbReference>
<evidence type="ECO:0000313" key="2">
    <source>
        <dbReference type="Proteomes" id="UP000594638"/>
    </source>
</evidence>
<organism evidence="1 2">
    <name type="scientific">Olea europaea subsp. europaea</name>
    <dbReference type="NCBI Taxonomy" id="158383"/>
    <lineage>
        <taxon>Eukaryota</taxon>
        <taxon>Viridiplantae</taxon>
        <taxon>Streptophyta</taxon>
        <taxon>Embryophyta</taxon>
        <taxon>Tracheophyta</taxon>
        <taxon>Spermatophyta</taxon>
        <taxon>Magnoliopsida</taxon>
        <taxon>eudicotyledons</taxon>
        <taxon>Gunneridae</taxon>
        <taxon>Pentapetalae</taxon>
        <taxon>asterids</taxon>
        <taxon>lamiids</taxon>
        <taxon>Lamiales</taxon>
        <taxon>Oleaceae</taxon>
        <taxon>Oleeae</taxon>
        <taxon>Olea</taxon>
    </lineage>
</organism>
<accession>A0A8S0SP54</accession>
<sequence length="59" mass="6196">MKSSSICRAAEGGALSKEGLWRCEIGPERCWAREAGVVAVVTMVVGTGGGGGRSMMYWC</sequence>
<gene>
    <name evidence="1" type="ORF">OLEA9_A007456</name>
</gene>
<protein>
    <submittedName>
        <fullName evidence="1">Uncharacterized protein</fullName>
    </submittedName>
</protein>
<comment type="caution">
    <text evidence="1">The sequence shown here is derived from an EMBL/GenBank/DDBJ whole genome shotgun (WGS) entry which is preliminary data.</text>
</comment>
<keyword evidence="2" id="KW-1185">Reference proteome</keyword>
<dbReference type="AlphaFoldDB" id="A0A8S0SP54"/>
<name>A0A8S0SP54_OLEEU</name>
<proteinExistence type="predicted"/>
<dbReference type="Proteomes" id="UP000594638">
    <property type="component" value="Unassembled WGS sequence"/>
</dbReference>
<reference evidence="1 2" key="1">
    <citation type="submission" date="2019-12" db="EMBL/GenBank/DDBJ databases">
        <authorList>
            <person name="Alioto T."/>
            <person name="Alioto T."/>
            <person name="Gomez Garrido J."/>
        </authorList>
    </citation>
    <scope>NUCLEOTIDE SEQUENCE [LARGE SCALE GENOMIC DNA]</scope>
</reference>